<name>A0ABR4MJ11_9PEZI</name>
<reference evidence="7 8" key="1">
    <citation type="submission" date="2020-05" db="EMBL/GenBank/DDBJ databases">
        <title>Ceratocystis lukuohia genome.</title>
        <authorList>
            <person name="Harrington T.C."/>
            <person name="Kim K."/>
            <person name="Mayers C.G."/>
        </authorList>
    </citation>
    <scope>NUCLEOTIDE SEQUENCE [LARGE SCALE GENOMIC DNA]</scope>
    <source>
        <strain evidence="7 8">C4212</strain>
    </source>
</reference>
<dbReference type="GeneID" id="98118391"/>
<evidence type="ECO:0000256" key="4">
    <source>
        <dbReference type="ARBA" id="ARBA00023043"/>
    </source>
</evidence>
<dbReference type="RefSeq" id="XP_070859458.1">
    <property type="nucleotide sequence ID" value="XM_071000692.1"/>
</dbReference>
<evidence type="ECO:0000313" key="7">
    <source>
        <dbReference type="EMBL" id="KAL2888278.1"/>
    </source>
</evidence>
<feature type="region of interest" description="Disordered" evidence="6">
    <location>
        <begin position="228"/>
        <end position="269"/>
    </location>
</feature>
<feature type="compositionally biased region" description="Basic and acidic residues" evidence="6">
    <location>
        <begin position="89"/>
        <end position="117"/>
    </location>
</feature>
<evidence type="ECO:0000256" key="6">
    <source>
        <dbReference type="SAM" id="MobiDB-lite"/>
    </source>
</evidence>
<keyword evidence="5" id="KW-0539">Nucleus</keyword>
<feature type="compositionally biased region" description="Basic residues" evidence="6">
    <location>
        <begin position="118"/>
        <end position="133"/>
    </location>
</feature>
<evidence type="ECO:0000256" key="2">
    <source>
        <dbReference type="ARBA" id="ARBA00022553"/>
    </source>
</evidence>
<dbReference type="Proteomes" id="UP001610728">
    <property type="component" value="Unassembled WGS sequence"/>
</dbReference>
<dbReference type="PANTHER" id="PTHR15263">
    <property type="entry name" value="I-KAPPA-B-LIKE PROTEIN IKBL"/>
    <property type="match status" value="1"/>
</dbReference>
<evidence type="ECO:0000313" key="8">
    <source>
        <dbReference type="Proteomes" id="UP001610728"/>
    </source>
</evidence>
<keyword evidence="2" id="KW-0597">Phosphoprotein</keyword>
<organism evidence="7 8">
    <name type="scientific">Ceratocystis lukuohia</name>
    <dbReference type="NCBI Taxonomy" id="2019550"/>
    <lineage>
        <taxon>Eukaryota</taxon>
        <taxon>Fungi</taxon>
        <taxon>Dikarya</taxon>
        <taxon>Ascomycota</taxon>
        <taxon>Pezizomycotina</taxon>
        <taxon>Sordariomycetes</taxon>
        <taxon>Hypocreomycetidae</taxon>
        <taxon>Microascales</taxon>
        <taxon>Ceratocystidaceae</taxon>
        <taxon>Ceratocystis</taxon>
    </lineage>
</organism>
<feature type="compositionally biased region" description="Basic and acidic residues" evidence="6">
    <location>
        <begin position="21"/>
        <end position="30"/>
    </location>
</feature>
<keyword evidence="3" id="KW-0677">Repeat</keyword>
<comment type="caution">
    <text evidence="7">The sequence shown here is derived from an EMBL/GenBank/DDBJ whole genome shotgun (WGS) entry which is preliminary data.</text>
</comment>
<gene>
    <name evidence="7" type="ORF">HOO65_040615</name>
</gene>
<dbReference type="EMBL" id="JABSNW010000004">
    <property type="protein sequence ID" value="KAL2888278.1"/>
    <property type="molecule type" value="Genomic_DNA"/>
</dbReference>
<sequence>MDQSLSPKRRHILSSFNPEADPARRLPADHKHYKPKHHSTSTQDHSTDRQRRRRRYSSEQDKHRCSDGPQEDRKPPDDGTKPHTKKLRLKGEGSRRRQRRRHEDDEKDSKHRDQDRHRPYRKSHGHRRRRHSRSPTPENPHQEPSLDPDAAFRESLFDALADDEGAAYWEGVYGQPLHVYGDPRQHNSSNIPEGMGSGLESMTDEEYAAWVREQMWAKTHQGLLEERARRDAARAEQAARRQDDARRRREDRKLQREVERSLQAGEERRQRRTRREVWQSYLGAWSRWDGSVDTIPWPGGAQPLAGEEAVRKFFVQALEEEVEGAERDKALKEERVRWHPDKIQQRLGGEVAAEVMSGVTMIFQVLDRLWGESRQSK</sequence>
<protein>
    <submittedName>
        <fullName evidence="7">Uncharacterized protein</fullName>
    </submittedName>
</protein>
<keyword evidence="4" id="KW-0040">ANK repeat</keyword>
<accession>A0ABR4MJ11</accession>
<evidence type="ECO:0000256" key="5">
    <source>
        <dbReference type="ARBA" id="ARBA00023242"/>
    </source>
</evidence>
<keyword evidence="8" id="KW-1185">Reference proteome</keyword>
<feature type="compositionally biased region" description="Basic and acidic residues" evidence="6">
    <location>
        <begin position="56"/>
        <end position="81"/>
    </location>
</feature>
<comment type="subcellular location">
    <subcellularLocation>
        <location evidence="1">Nucleus</location>
    </subcellularLocation>
</comment>
<evidence type="ECO:0000256" key="1">
    <source>
        <dbReference type="ARBA" id="ARBA00004123"/>
    </source>
</evidence>
<evidence type="ECO:0000256" key="3">
    <source>
        <dbReference type="ARBA" id="ARBA00022737"/>
    </source>
</evidence>
<dbReference type="InterPro" id="IPR038753">
    <property type="entry name" value="NFKBIL1"/>
</dbReference>
<feature type="region of interest" description="Disordered" evidence="6">
    <location>
        <begin position="1"/>
        <end position="158"/>
    </location>
</feature>
<dbReference type="PANTHER" id="PTHR15263:SF1">
    <property type="entry name" value="NF-KAPPA-B INHIBITOR-LIKE PROTEIN 1"/>
    <property type="match status" value="1"/>
</dbReference>
<proteinExistence type="predicted"/>